<dbReference type="Gene3D" id="1.10.510.10">
    <property type="entry name" value="Transferase(Phosphotransferase) domain 1"/>
    <property type="match status" value="1"/>
</dbReference>
<evidence type="ECO:0000256" key="21">
    <source>
        <dbReference type="ARBA" id="ARBA00048679"/>
    </source>
</evidence>
<keyword evidence="13" id="KW-0227">DNA damage</keyword>
<proteinExistence type="inferred from homology"/>
<evidence type="ECO:0000256" key="20">
    <source>
        <dbReference type="ARBA" id="ARBA00047899"/>
    </source>
</evidence>
<keyword evidence="7" id="KW-1003">Cell membrane</keyword>
<dbReference type="GO" id="GO:0051493">
    <property type="term" value="P:regulation of cytoskeleton organization"/>
    <property type="evidence" value="ECO:0007669"/>
    <property type="project" value="TreeGrafter"/>
</dbReference>
<feature type="coiled-coil region" evidence="22">
    <location>
        <begin position="590"/>
        <end position="647"/>
    </location>
</feature>
<dbReference type="PANTHER" id="PTHR47167">
    <property type="entry name" value="SERINE/THREONINE-PROTEIN KINASE TAO1-LIKE PROTEIN"/>
    <property type="match status" value="1"/>
</dbReference>
<evidence type="ECO:0000256" key="6">
    <source>
        <dbReference type="ARBA" id="ARBA00012513"/>
    </source>
</evidence>
<dbReference type="GO" id="GO:0006974">
    <property type="term" value="P:DNA damage response"/>
    <property type="evidence" value="ECO:0007669"/>
    <property type="project" value="UniProtKB-KW"/>
</dbReference>
<comment type="subcellular location">
    <subcellularLocation>
        <location evidence="1">Cell membrane</location>
        <topology evidence="1">Peripheral membrane protein</topology>
    </subcellularLocation>
    <subcellularLocation>
        <location evidence="3">Cytoplasm</location>
    </subcellularLocation>
    <subcellularLocation>
        <location evidence="4">Lipid droplet</location>
    </subcellularLocation>
    <subcellularLocation>
        <location evidence="2">Membrane raft</location>
    </subcellularLocation>
</comment>
<keyword evidence="11" id="KW-0808">Transferase</keyword>
<comment type="catalytic activity">
    <reaction evidence="21">
        <text>L-seryl-[protein] + ATP = O-phospho-L-seryl-[protein] + ADP + H(+)</text>
        <dbReference type="Rhea" id="RHEA:17989"/>
        <dbReference type="Rhea" id="RHEA-COMP:9863"/>
        <dbReference type="Rhea" id="RHEA-COMP:11604"/>
        <dbReference type="ChEBI" id="CHEBI:15378"/>
        <dbReference type="ChEBI" id="CHEBI:29999"/>
        <dbReference type="ChEBI" id="CHEBI:30616"/>
        <dbReference type="ChEBI" id="CHEBI:83421"/>
        <dbReference type="ChEBI" id="CHEBI:456216"/>
        <dbReference type="EC" id="2.7.11.1"/>
    </reaction>
</comment>
<evidence type="ECO:0000256" key="22">
    <source>
        <dbReference type="SAM" id="Coils"/>
    </source>
</evidence>
<keyword evidence="12" id="KW-0547">Nucleotide-binding</keyword>
<evidence type="ECO:0000256" key="9">
    <source>
        <dbReference type="ARBA" id="ARBA00022527"/>
    </source>
</evidence>
<evidence type="ECO:0000313" key="25">
    <source>
        <dbReference type="Ensembl" id="ENSAMXP00005015111.1"/>
    </source>
</evidence>
<evidence type="ECO:0000313" key="26">
    <source>
        <dbReference type="Proteomes" id="UP000694621"/>
    </source>
</evidence>
<evidence type="ECO:0000256" key="19">
    <source>
        <dbReference type="ARBA" id="ARBA00043013"/>
    </source>
</evidence>
<evidence type="ECO:0000256" key="10">
    <source>
        <dbReference type="ARBA" id="ARBA00022677"/>
    </source>
</evidence>
<accession>A0A8B9HNP0</accession>
<evidence type="ECO:0000256" key="12">
    <source>
        <dbReference type="ARBA" id="ARBA00022741"/>
    </source>
</evidence>
<evidence type="ECO:0000256" key="13">
    <source>
        <dbReference type="ARBA" id="ARBA00022763"/>
    </source>
</evidence>
<dbReference type="GO" id="GO:0004674">
    <property type="term" value="F:protein serine/threonine kinase activity"/>
    <property type="evidence" value="ECO:0007669"/>
    <property type="project" value="UniProtKB-KW"/>
</dbReference>
<dbReference type="InterPro" id="IPR000719">
    <property type="entry name" value="Prot_kinase_dom"/>
</dbReference>
<keyword evidence="16 22" id="KW-0175">Coiled coil</keyword>
<evidence type="ECO:0000256" key="8">
    <source>
        <dbReference type="ARBA" id="ARBA00022490"/>
    </source>
</evidence>
<evidence type="ECO:0000256" key="4">
    <source>
        <dbReference type="ARBA" id="ARBA00004502"/>
    </source>
</evidence>
<evidence type="ECO:0000256" key="18">
    <source>
        <dbReference type="ARBA" id="ARBA00040009"/>
    </source>
</evidence>
<dbReference type="PANTHER" id="PTHR47167:SF10">
    <property type="entry name" value="SERINE_THREONINE-PROTEIN KINASE TAO3"/>
    <property type="match status" value="1"/>
</dbReference>
<dbReference type="PROSITE" id="PS50011">
    <property type="entry name" value="PROTEIN_KINASE_DOM"/>
    <property type="match status" value="1"/>
</dbReference>
<dbReference type="GO" id="GO:0005886">
    <property type="term" value="C:plasma membrane"/>
    <property type="evidence" value="ECO:0007669"/>
    <property type="project" value="UniProtKB-SubCell"/>
</dbReference>
<dbReference type="SMART" id="SM00220">
    <property type="entry name" value="S_TKc"/>
    <property type="match status" value="1"/>
</dbReference>
<protein>
    <recommendedName>
        <fullName evidence="18">Serine/threonine-protein kinase TAO3</fullName>
        <ecNumber evidence="6">2.7.11.1</ecNumber>
    </recommendedName>
    <alternativeName>
        <fullName evidence="19">Thousand and one amino acid protein 3</fullName>
    </alternativeName>
</protein>
<keyword evidence="17" id="KW-0472">Membrane</keyword>
<evidence type="ECO:0000256" key="5">
    <source>
        <dbReference type="ARBA" id="ARBA00008874"/>
    </source>
</evidence>
<evidence type="ECO:0000259" key="24">
    <source>
        <dbReference type="PROSITE" id="PS50011"/>
    </source>
</evidence>
<evidence type="ECO:0000256" key="1">
    <source>
        <dbReference type="ARBA" id="ARBA00004202"/>
    </source>
</evidence>
<organism evidence="25 26">
    <name type="scientific">Astyanax mexicanus</name>
    <name type="common">Blind cave fish</name>
    <name type="synonym">Astyanax fasciatus mexicanus</name>
    <dbReference type="NCBI Taxonomy" id="7994"/>
    <lineage>
        <taxon>Eukaryota</taxon>
        <taxon>Metazoa</taxon>
        <taxon>Chordata</taxon>
        <taxon>Craniata</taxon>
        <taxon>Vertebrata</taxon>
        <taxon>Euteleostomi</taxon>
        <taxon>Actinopterygii</taxon>
        <taxon>Neopterygii</taxon>
        <taxon>Teleostei</taxon>
        <taxon>Ostariophysi</taxon>
        <taxon>Characiformes</taxon>
        <taxon>Characoidei</taxon>
        <taxon>Acestrorhamphidae</taxon>
        <taxon>Acestrorhamphinae</taxon>
        <taxon>Astyanax</taxon>
    </lineage>
</organism>
<dbReference type="GO" id="GO:0005811">
    <property type="term" value="C:lipid droplet"/>
    <property type="evidence" value="ECO:0007669"/>
    <property type="project" value="UniProtKB-SubCell"/>
</dbReference>
<dbReference type="SUPFAM" id="SSF56112">
    <property type="entry name" value="Protein kinase-like (PK-like)"/>
    <property type="match status" value="1"/>
</dbReference>
<evidence type="ECO:0000256" key="3">
    <source>
        <dbReference type="ARBA" id="ARBA00004496"/>
    </source>
</evidence>
<comment type="catalytic activity">
    <reaction evidence="20">
        <text>L-threonyl-[protein] + ATP = O-phospho-L-threonyl-[protein] + ADP + H(+)</text>
        <dbReference type="Rhea" id="RHEA:46608"/>
        <dbReference type="Rhea" id="RHEA-COMP:11060"/>
        <dbReference type="Rhea" id="RHEA-COMP:11605"/>
        <dbReference type="ChEBI" id="CHEBI:15378"/>
        <dbReference type="ChEBI" id="CHEBI:30013"/>
        <dbReference type="ChEBI" id="CHEBI:30616"/>
        <dbReference type="ChEBI" id="CHEBI:61977"/>
        <dbReference type="ChEBI" id="CHEBI:456216"/>
        <dbReference type="EC" id="2.7.11.1"/>
    </reaction>
</comment>
<keyword evidence="9" id="KW-0723">Serine/threonine-protein kinase</keyword>
<dbReference type="InterPro" id="IPR011009">
    <property type="entry name" value="Kinase-like_dom_sf"/>
</dbReference>
<feature type="compositionally biased region" description="Low complexity" evidence="23">
    <location>
        <begin position="222"/>
        <end position="239"/>
    </location>
</feature>
<keyword evidence="15" id="KW-0067">ATP-binding</keyword>
<name>A0A8B9HNP0_ASTMX</name>
<keyword evidence="14" id="KW-0418">Kinase</keyword>
<dbReference type="Gene3D" id="3.30.200.20">
    <property type="entry name" value="Phosphorylase Kinase, domain 1"/>
    <property type="match status" value="1"/>
</dbReference>
<evidence type="ECO:0000256" key="11">
    <source>
        <dbReference type="ARBA" id="ARBA00022679"/>
    </source>
</evidence>
<evidence type="ECO:0000256" key="23">
    <source>
        <dbReference type="SAM" id="MobiDB-lite"/>
    </source>
</evidence>
<sequence length="730" mass="84855">VAIKKMSYNGKQTTEKWQDIIKEVKFLEQLRHPNTIEYKGCYLKDNTAWLVMEYCLGSASDLLEVHKKPLQEVEIAAITHGALLGLAYLHSQNMIHRDVKAGNILLTEPGLVKLADFGSASMSSPANSFVGTPYWMAPEVILAMDEGQYEGKVDIWSLGITCIELGEYIGQTSSNRLLTNTMATTKQHHSSHLATTYAAQYQTSNDGDGAGCKGNSLGSNHSVPSTSVSTGSQSSSINSLQECPDDSCSDLLHPEYDSTLESSTHHKKVRQELNFLSVYIFLYILLSIFNRVFSPGQVTRQIHEHEQETELREQMSGYKRMRRQHQKQLIALENKLKAEMDEHRLKLQKEVETQANNAYIELEKLAKKHAIHTDKEVLTPDPRSAIPRTSAPGEPDSEMNEDHSTPKKEKQERLSKHKENMQHSQAEEEAQLLGQQRLFYDRNCRAFKRKVMTKRHEFEQEQLREELNKKKTQKEMEHAMLIRHDESTQELEHRQLKTLQKLRMDLIRLQHQTELENQIEYNNRRERELHRKHVLELRQQPKNLKAMELQIKKQFQDTCKVQTKQYKALRHHQLEVTPKSEHKTVLKALKEEQTRKLAILAEQYEQSINEMMASQALRLDEAQEAECQALRHQLQQEMELLNAYQSKIKMQTEAQHEREQQKLEQKVSLRRAHLEQKIEEELASLQKERTDRIKHLLERQERELDAFDMESLRMGFGNLGALDYPKDDYR</sequence>
<dbReference type="EC" id="2.7.11.1" evidence="6"/>
<feature type="domain" description="Protein kinase" evidence="24">
    <location>
        <begin position="1"/>
        <end position="282"/>
    </location>
</feature>
<reference evidence="25" key="1">
    <citation type="submission" date="2025-08" db="UniProtKB">
        <authorList>
            <consortium name="Ensembl"/>
        </authorList>
    </citation>
    <scope>IDENTIFICATION</scope>
</reference>
<dbReference type="GO" id="GO:0045121">
    <property type="term" value="C:membrane raft"/>
    <property type="evidence" value="ECO:0007669"/>
    <property type="project" value="UniProtKB-SubCell"/>
</dbReference>
<dbReference type="AlphaFoldDB" id="A0A8B9HNP0"/>
<dbReference type="Ensembl" id="ENSAMXT00005016705.1">
    <property type="protein sequence ID" value="ENSAMXP00005015111.1"/>
    <property type="gene ID" value="ENSAMXG00005007987.1"/>
</dbReference>
<evidence type="ECO:0000256" key="14">
    <source>
        <dbReference type="ARBA" id="ARBA00022777"/>
    </source>
</evidence>
<feature type="compositionally biased region" description="Basic and acidic residues" evidence="23">
    <location>
        <begin position="400"/>
        <end position="421"/>
    </location>
</feature>
<dbReference type="GO" id="GO:0005524">
    <property type="term" value="F:ATP binding"/>
    <property type="evidence" value="ECO:0007669"/>
    <property type="project" value="UniProtKB-KW"/>
</dbReference>
<dbReference type="PROSITE" id="PS00108">
    <property type="entry name" value="PROTEIN_KINASE_ST"/>
    <property type="match status" value="1"/>
</dbReference>
<keyword evidence="10" id="KW-0551">Lipid droplet</keyword>
<comment type="similarity">
    <text evidence="5">Belongs to the protein kinase superfamily. STE Ser/Thr protein kinase family. STE20 subfamily.</text>
</comment>
<feature type="coiled-coil region" evidence="22">
    <location>
        <begin position="315"/>
        <end position="368"/>
    </location>
</feature>
<evidence type="ECO:0000256" key="2">
    <source>
        <dbReference type="ARBA" id="ARBA00004285"/>
    </source>
</evidence>
<evidence type="ECO:0000256" key="17">
    <source>
        <dbReference type="ARBA" id="ARBA00023136"/>
    </source>
</evidence>
<feature type="region of interest" description="Disordered" evidence="23">
    <location>
        <begin position="373"/>
        <end position="428"/>
    </location>
</feature>
<keyword evidence="8" id="KW-0963">Cytoplasm</keyword>
<feature type="region of interest" description="Disordered" evidence="23">
    <location>
        <begin position="210"/>
        <end position="242"/>
    </location>
</feature>
<dbReference type="Proteomes" id="UP000694621">
    <property type="component" value="Unplaced"/>
</dbReference>
<dbReference type="InterPro" id="IPR051234">
    <property type="entry name" value="TAO_STE20_kinase"/>
</dbReference>
<evidence type="ECO:0000256" key="16">
    <source>
        <dbReference type="ARBA" id="ARBA00023054"/>
    </source>
</evidence>
<dbReference type="InterPro" id="IPR008271">
    <property type="entry name" value="Ser/Thr_kinase_AS"/>
</dbReference>
<dbReference type="GO" id="GO:0005737">
    <property type="term" value="C:cytoplasm"/>
    <property type="evidence" value="ECO:0007669"/>
    <property type="project" value="UniProtKB-SubCell"/>
</dbReference>
<evidence type="ECO:0000256" key="7">
    <source>
        <dbReference type="ARBA" id="ARBA00022475"/>
    </source>
</evidence>
<dbReference type="Pfam" id="PF00069">
    <property type="entry name" value="Pkinase"/>
    <property type="match status" value="1"/>
</dbReference>
<evidence type="ECO:0000256" key="15">
    <source>
        <dbReference type="ARBA" id="ARBA00022840"/>
    </source>
</evidence>